<keyword evidence="1" id="KW-0732">Signal</keyword>
<dbReference type="AlphaFoldDB" id="A0AAE1LKZ9"/>
<sequence>MASKLILLFAVLALASVVVLAGPEDKQSDTSCSRFSTSALQSQIQACARFISPTWYSFPGEYCARDVAEYLDEHNDCSTVTITEVVSQCLINQSVYGDERQKTVNCVELSLTSGVCC</sequence>
<name>A0AAE1LKZ9_9NEOP</name>
<keyword evidence="3" id="KW-1185">Reference proteome</keyword>
<reference evidence="2" key="2">
    <citation type="journal article" date="2023" name="BMC Genomics">
        <title>Pest status, molecular evolution, and epigenetic factors derived from the genome assembly of Frankliniella fusca, a thysanopteran phytovirus vector.</title>
        <authorList>
            <person name="Catto M.A."/>
            <person name="Labadie P.E."/>
            <person name="Jacobson A.L."/>
            <person name="Kennedy G.G."/>
            <person name="Srinivasan R."/>
            <person name="Hunt B.G."/>
        </authorList>
    </citation>
    <scope>NUCLEOTIDE SEQUENCE</scope>
    <source>
        <strain evidence="2">PL_HMW_Pooled</strain>
    </source>
</reference>
<comment type="caution">
    <text evidence="2">The sequence shown here is derived from an EMBL/GenBank/DDBJ whole genome shotgun (WGS) entry which is preliminary data.</text>
</comment>
<organism evidence="2 3">
    <name type="scientific">Frankliniella fusca</name>
    <dbReference type="NCBI Taxonomy" id="407009"/>
    <lineage>
        <taxon>Eukaryota</taxon>
        <taxon>Metazoa</taxon>
        <taxon>Ecdysozoa</taxon>
        <taxon>Arthropoda</taxon>
        <taxon>Hexapoda</taxon>
        <taxon>Insecta</taxon>
        <taxon>Pterygota</taxon>
        <taxon>Neoptera</taxon>
        <taxon>Paraneoptera</taxon>
        <taxon>Thysanoptera</taxon>
        <taxon>Terebrantia</taxon>
        <taxon>Thripoidea</taxon>
        <taxon>Thripidae</taxon>
        <taxon>Frankliniella</taxon>
    </lineage>
</organism>
<evidence type="ECO:0000313" key="2">
    <source>
        <dbReference type="EMBL" id="KAK3923583.1"/>
    </source>
</evidence>
<reference evidence="2" key="1">
    <citation type="submission" date="2021-07" db="EMBL/GenBank/DDBJ databases">
        <authorList>
            <person name="Catto M.A."/>
            <person name="Jacobson A."/>
            <person name="Kennedy G."/>
            <person name="Labadie P."/>
            <person name="Hunt B.G."/>
            <person name="Srinivasan R."/>
        </authorList>
    </citation>
    <scope>NUCLEOTIDE SEQUENCE</scope>
    <source>
        <strain evidence="2">PL_HMW_Pooled</strain>
        <tissue evidence="2">Head</tissue>
    </source>
</reference>
<proteinExistence type="predicted"/>
<feature type="signal peptide" evidence="1">
    <location>
        <begin position="1"/>
        <end position="21"/>
    </location>
</feature>
<dbReference type="Proteomes" id="UP001219518">
    <property type="component" value="Unassembled WGS sequence"/>
</dbReference>
<feature type="chain" id="PRO_5042222211" evidence="1">
    <location>
        <begin position="22"/>
        <end position="117"/>
    </location>
</feature>
<protein>
    <submittedName>
        <fullName evidence="2">Protein RecA</fullName>
    </submittedName>
</protein>
<accession>A0AAE1LKZ9</accession>
<evidence type="ECO:0000256" key="1">
    <source>
        <dbReference type="SAM" id="SignalP"/>
    </source>
</evidence>
<evidence type="ECO:0000313" key="3">
    <source>
        <dbReference type="Proteomes" id="UP001219518"/>
    </source>
</evidence>
<dbReference type="EMBL" id="JAHWGI010001147">
    <property type="protein sequence ID" value="KAK3923583.1"/>
    <property type="molecule type" value="Genomic_DNA"/>
</dbReference>
<gene>
    <name evidence="2" type="ORF">KUF71_001991</name>
</gene>